<evidence type="ECO:0000313" key="1">
    <source>
        <dbReference type="EMBL" id="VDN44111.1"/>
    </source>
</evidence>
<accession>A0A3P7PMD7</accession>
<name>A0A3P7PMD7_9BILA</name>
<organism evidence="1 2">
    <name type="scientific">Gongylonema pulchrum</name>
    <dbReference type="NCBI Taxonomy" id="637853"/>
    <lineage>
        <taxon>Eukaryota</taxon>
        <taxon>Metazoa</taxon>
        <taxon>Ecdysozoa</taxon>
        <taxon>Nematoda</taxon>
        <taxon>Chromadorea</taxon>
        <taxon>Rhabditida</taxon>
        <taxon>Spirurina</taxon>
        <taxon>Spiruromorpha</taxon>
        <taxon>Spiruroidea</taxon>
        <taxon>Gongylonematidae</taxon>
        <taxon>Gongylonema</taxon>
    </lineage>
</organism>
<proteinExistence type="predicted"/>
<protein>
    <submittedName>
        <fullName evidence="1">Uncharacterized protein</fullName>
    </submittedName>
</protein>
<dbReference type="Proteomes" id="UP000271098">
    <property type="component" value="Unassembled WGS sequence"/>
</dbReference>
<reference evidence="1 2" key="1">
    <citation type="submission" date="2018-11" db="EMBL/GenBank/DDBJ databases">
        <authorList>
            <consortium name="Pathogen Informatics"/>
        </authorList>
    </citation>
    <scope>NUCLEOTIDE SEQUENCE [LARGE SCALE GENOMIC DNA]</scope>
</reference>
<keyword evidence="2" id="KW-1185">Reference proteome</keyword>
<gene>
    <name evidence="1" type="ORF">GPUH_LOCUS25365</name>
</gene>
<evidence type="ECO:0000313" key="2">
    <source>
        <dbReference type="Proteomes" id="UP000271098"/>
    </source>
</evidence>
<dbReference type="AlphaFoldDB" id="A0A3P7PMD7"/>
<sequence>MDGNSRRANGKRVTNALTLNSLVSKMVRKFTKWGDEPTNMISSGNRDHRRKPKKGVSCEAIFHCHRTHTLKRQRFTCFTKRQLPFGTIGSVISLTSLSNFSSNGSLWNCRI</sequence>
<dbReference type="EMBL" id="UYRT01104871">
    <property type="protein sequence ID" value="VDN44111.1"/>
    <property type="molecule type" value="Genomic_DNA"/>
</dbReference>